<proteinExistence type="predicted"/>
<keyword evidence="3" id="KW-1185">Reference proteome</keyword>
<reference evidence="2 3" key="1">
    <citation type="journal article" date="2018" name="Nat. Ecol. Evol.">
        <title>Pezizomycetes genomes reveal the molecular basis of ectomycorrhizal truffle lifestyle.</title>
        <authorList>
            <person name="Murat C."/>
            <person name="Payen T."/>
            <person name="Noel B."/>
            <person name="Kuo A."/>
            <person name="Morin E."/>
            <person name="Chen J."/>
            <person name="Kohler A."/>
            <person name="Krizsan K."/>
            <person name="Balestrini R."/>
            <person name="Da Silva C."/>
            <person name="Montanini B."/>
            <person name="Hainaut M."/>
            <person name="Levati E."/>
            <person name="Barry K.W."/>
            <person name="Belfiori B."/>
            <person name="Cichocki N."/>
            <person name="Clum A."/>
            <person name="Dockter R.B."/>
            <person name="Fauchery L."/>
            <person name="Guy J."/>
            <person name="Iotti M."/>
            <person name="Le Tacon F."/>
            <person name="Lindquist E.A."/>
            <person name="Lipzen A."/>
            <person name="Malagnac F."/>
            <person name="Mello A."/>
            <person name="Molinier V."/>
            <person name="Miyauchi S."/>
            <person name="Poulain J."/>
            <person name="Riccioni C."/>
            <person name="Rubini A."/>
            <person name="Sitrit Y."/>
            <person name="Splivallo R."/>
            <person name="Traeger S."/>
            <person name="Wang M."/>
            <person name="Zifcakova L."/>
            <person name="Wipf D."/>
            <person name="Zambonelli A."/>
            <person name="Paolocci F."/>
            <person name="Nowrousian M."/>
            <person name="Ottonello S."/>
            <person name="Baldrian P."/>
            <person name="Spatafora J.W."/>
            <person name="Henrissat B."/>
            <person name="Nagy L.G."/>
            <person name="Aury J.M."/>
            <person name="Wincker P."/>
            <person name="Grigoriev I.V."/>
            <person name="Bonfante P."/>
            <person name="Martin F.M."/>
        </authorList>
    </citation>
    <scope>NUCLEOTIDE SEQUENCE [LARGE SCALE GENOMIC DNA]</scope>
    <source>
        <strain evidence="2 3">ATCC MYA-4762</strain>
    </source>
</reference>
<keyword evidence="1" id="KW-0472">Membrane</keyword>
<dbReference type="InParanoid" id="A0A3N4LGR2"/>
<accession>A0A3N4LGR2</accession>
<dbReference type="OrthoDB" id="2142503at2759"/>
<evidence type="ECO:0000256" key="1">
    <source>
        <dbReference type="SAM" id="Phobius"/>
    </source>
</evidence>
<keyword evidence="1" id="KW-1133">Transmembrane helix</keyword>
<dbReference type="AlphaFoldDB" id="A0A3N4LGR2"/>
<dbReference type="EMBL" id="ML121566">
    <property type="protein sequence ID" value="RPB20898.1"/>
    <property type="molecule type" value="Genomic_DNA"/>
</dbReference>
<evidence type="ECO:0000313" key="3">
    <source>
        <dbReference type="Proteomes" id="UP000267821"/>
    </source>
</evidence>
<dbReference type="PANTHER" id="PTHR36854">
    <property type="entry name" value="CHROMOSOME 9, WHOLE GENOME SHOTGUN SEQUENCE"/>
    <property type="match status" value="1"/>
</dbReference>
<feature type="transmembrane region" description="Helical" evidence="1">
    <location>
        <begin position="80"/>
        <end position="98"/>
    </location>
</feature>
<dbReference type="Proteomes" id="UP000267821">
    <property type="component" value="Unassembled WGS sequence"/>
</dbReference>
<feature type="non-terminal residue" evidence="2">
    <location>
        <position position="1"/>
    </location>
</feature>
<evidence type="ECO:0000313" key="2">
    <source>
        <dbReference type="EMBL" id="RPB20898.1"/>
    </source>
</evidence>
<feature type="non-terminal residue" evidence="2">
    <location>
        <position position="101"/>
    </location>
</feature>
<organism evidence="2 3">
    <name type="scientific">Terfezia boudieri ATCC MYA-4762</name>
    <dbReference type="NCBI Taxonomy" id="1051890"/>
    <lineage>
        <taxon>Eukaryota</taxon>
        <taxon>Fungi</taxon>
        <taxon>Dikarya</taxon>
        <taxon>Ascomycota</taxon>
        <taxon>Pezizomycotina</taxon>
        <taxon>Pezizomycetes</taxon>
        <taxon>Pezizales</taxon>
        <taxon>Pezizaceae</taxon>
        <taxon>Terfezia</taxon>
    </lineage>
</organism>
<gene>
    <name evidence="2" type="ORF">L211DRAFT_769357</name>
</gene>
<name>A0A3N4LGR2_9PEZI</name>
<protein>
    <submittedName>
        <fullName evidence="2">Uncharacterized protein</fullName>
    </submittedName>
</protein>
<dbReference type="PANTHER" id="PTHR36854:SF1">
    <property type="entry name" value="TRANSMEMBRANE PROTEIN"/>
    <property type="match status" value="1"/>
</dbReference>
<keyword evidence="1" id="KW-0812">Transmembrane</keyword>
<sequence>LFLLLTTSISASSFSPPPLFCKCTCGTNSTIIPLDEPPHTCADCTRSFCLGYNLPFCKGVQKEEDVATSCFARDGLMDRVLVWGFVIVTVGLLVWAGIRGW</sequence>